<evidence type="ECO:0000313" key="7">
    <source>
        <dbReference type="Proteomes" id="UP000613255"/>
    </source>
</evidence>
<dbReference type="InterPro" id="IPR058625">
    <property type="entry name" value="MdtA-like_BSH"/>
</dbReference>
<feature type="domain" description="YknX-like C-terminal permuted SH3-like" evidence="5">
    <location>
        <begin position="280"/>
        <end position="354"/>
    </location>
</feature>
<keyword evidence="7" id="KW-1185">Reference proteome</keyword>
<organism evidence="6 7">
    <name type="scientific">Pontibaca salina</name>
    <dbReference type="NCBI Taxonomy" id="2795731"/>
    <lineage>
        <taxon>Bacteria</taxon>
        <taxon>Pseudomonadati</taxon>
        <taxon>Pseudomonadota</taxon>
        <taxon>Alphaproteobacteria</taxon>
        <taxon>Rhodobacterales</taxon>
        <taxon>Roseobacteraceae</taxon>
        <taxon>Pontibaca</taxon>
    </lineage>
</organism>
<dbReference type="Gene3D" id="1.10.287.470">
    <property type="entry name" value="Helix hairpin bin"/>
    <property type="match status" value="1"/>
</dbReference>
<dbReference type="Pfam" id="PF25917">
    <property type="entry name" value="BSH_RND"/>
    <property type="match status" value="1"/>
</dbReference>
<evidence type="ECO:0000256" key="2">
    <source>
        <dbReference type="SAM" id="MobiDB-lite"/>
    </source>
</evidence>
<comment type="similarity">
    <text evidence="1">Belongs to the membrane fusion protein (MFP) (TC 8.A.1) family.</text>
</comment>
<evidence type="ECO:0000259" key="5">
    <source>
        <dbReference type="Pfam" id="PF25989"/>
    </source>
</evidence>
<feature type="domain" description="CusB-like beta-barrel" evidence="4">
    <location>
        <begin position="200"/>
        <end position="273"/>
    </location>
</feature>
<dbReference type="EMBL" id="JAEIJD010000001">
    <property type="protein sequence ID" value="MBI6628548.1"/>
    <property type="molecule type" value="Genomic_DNA"/>
</dbReference>
<evidence type="ECO:0000259" key="3">
    <source>
        <dbReference type="Pfam" id="PF25917"/>
    </source>
</evidence>
<dbReference type="AlphaFoldDB" id="A0A934HI17"/>
<evidence type="ECO:0000256" key="1">
    <source>
        <dbReference type="ARBA" id="ARBA00009477"/>
    </source>
</evidence>
<feature type="domain" description="Multidrug resistance protein MdtA-like barrel-sandwich hybrid" evidence="3">
    <location>
        <begin position="70"/>
        <end position="189"/>
    </location>
</feature>
<dbReference type="InterPro" id="IPR006143">
    <property type="entry name" value="RND_pump_MFP"/>
</dbReference>
<evidence type="ECO:0000259" key="4">
    <source>
        <dbReference type="Pfam" id="PF25954"/>
    </source>
</evidence>
<proteinExistence type="inferred from homology"/>
<feature type="region of interest" description="Disordered" evidence="2">
    <location>
        <begin position="345"/>
        <end position="424"/>
    </location>
</feature>
<dbReference type="NCBIfam" id="TIGR01730">
    <property type="entry name" value="RND_mfp"/>
    <property type="match status" value="1"/>
</dbReference>
<dbReference type="InterPro" id="IPR058637">
    <property type="entry name" value="YknX-like_C"/>
</dbReference>
<dbReference type="Gene3D" id="2.40.420.20">
    <property type="match status" value="1"/>
</dbReference>
<protein>
    <submittedName>
        <fullName evidence="6">Efflux RND transporter periplasmic adaptor subunit</fullName>
    </submittedName>
</protein>
<dbReference type="Proteomes" id="UP000613255">
    <property type="component" value="Unassembled WGS sequence"/>
</dbReference>
<dbReference type="Pfam" id="PF25954">
    <property type="entry name" value="Beta-barrel_RND_2"/>
    <property type="match status" value="1"/>
</dbReference>
<dbReference type="RefSeq" id="WP_198684563.1">
    <property type="nucleotide sequence ID" value="NZ_JAEIJD010000001.1"/>
</dbReference>
<dbReference type="PANTHER" id="PTHR30469:SF11">
    <property type="entry name" value="BLL4320 PROTEIN"/>
    <property type="match status" value="1"/>
</dbReference>
<reference evidence="6" key="1">
    <citation type="submission" date="2020-12" db="EMBL/GenBank/DDBJ databases">
        <title>Pontibaca salina gen. nov., sp. nov., isolated from marine sediment.</title>
        <authorList>
            <person name="Bo J."/>
            <person name="Wang S."/>
            <person name="Song X."/>
            <person name="Du Z."/>
        </authorList>
    </citation>
    <scope>NUCLEOTIDE SEQUENCE</scope>
    <source>
        <strain evidence="6">S1109L</strain>
    </source>
</reference>
<dbReference type="FunFam" id="2.40.30.170:FF:000010">
    <property type="entry name" value="Efflux RND transporter periplasmic adaptor subunit"/>
    <property type="match status" value="1"/>
</dbReference>
<evidence type="ECO:0000313" key="6">
    <source>
        <dbReference type="EMBL" id="MBI6628548.1"/>
    </source>
</evidence>
<dbReference type="GO" id="GO:0015562">
    <property type="term" value="F:efflux transmembrane transporter activity"/>
    <property type="evidence" value="ECO:0007669"/>
    <property type="project" value="TreeGrafter"/>
</dbReference>
<dbReference type="GO" id="GO:1990281">
    <property type="term" value="C:efflux pump complex"/>
    <property type="evidence" value="ECO:0007669"/>
    <property type="project" value="TreeGrafter"/>
</dbReference>
<sequence length="424" mass="44985">MIKRLVIAVIALSLVVVGIVGFERFRSKMIDDFLSGREAPAVTVPVYEVEPRPWTPVISAIGTVVAVRGVELTVEAAGIVTHMGFSANEIVEEGQLLVRLDDAVQVADLNAGRTQARLDEQALERTKELRERGVTSGVSLDESQARAESSRAQVAKLEAVLTTKRLRAPFGGTIGIPQVDLGSYVTPGTVIATLQDLDTLYVDFKVPEQQFPLLKIGQTVNAGPEEGALSMEGKISGIDPRINPATRLVSVRAEVDNGDAQLVPGQFVQVEVQLPLETDVLTIPQTALVSSLYGDHVYVVREAEQETDRLVAQQVFVTAGRRTGGMIEVVDGLEPGASVITAGQNRLSNGAPVNPSNDVSPDVSPDGELGKAETSTSEAEPDKADAEGAEQQGAAEKKIAADAADAGTHEPDVSEPDTEKATQE</sequence>
<dbReference type="SUPFAM" id="SSF111369">
    <property type="entry name" value="HlyD-like secretion proteins"/>
    <property type="match status" value="1"/>
</dbReference>
<dbReference type="PANTHER" id="PTHR30469">
    <property type="entry name" value="MULTIDRUG RESISTANCE PROTEIN MDTA"/>
    <property type="match status" value="1"/>
</dbReference>
<feature type="compositionally biased region" description="Basic and acidic residues" evidence="2">
    <location>
        <begin position="407"/>
        <end position="424"/>
    </location>
</feature>
<dbReference type="InterPro" id="IPR058792">
    <property type="entry name" value="Beta-barrel_RND_2"/>
</dbReference>
<dbReference type="Gene3D" id="2.40.50.100">
    <property type="match status" value="1"/>
</dbReference>
<dbReference type="Pfam" id="PF25989">
    <property type="entry name" value="YknX_C"/>
    <property type="match status" value="1"/>
</dbReference>
<comment type="caution">
    <text evidence="6">The sequence shown here is derived from an EMBL/GenBank/DDBJ whole genome shotgun (WGS) entry which is preliminary data.</text>
</comment>
<name>A0A934HI17_9RHOB</name>
<dbReference type="Gene3D" id="2.40.30.170">
    <property type="match status" value="1"/>
</dbReference>
<accession>A0A934HI17</accession>
<gene>
    <name evidence="6" type="ORF">JAO82_01525</name>
</gene>